<comment type="catalytic activity">
    <reaction evidence="2">
        <text>glycyl-tRNA(Ala) + H2O = tRNA(Ala) + glycine + H(+)</text>
        <dbReference type="Rhea" id="RHEA:53744"/>
        <dbReference type="Rhea" id="RHEA-COMP:9657"/>
        <dbReference type="Rhea" id="RHEA-COMP:13640"/>
        <dbReference type="ChEBI" id="CHEBI:15377"/>
        <dbReference type="ChEBI" id="CHEBI:15378"/>
        <dbReference type="ChEBI" id="CHEBI:57305"/>
        <dbReference type="ChEBI" id="CHEBI:78442"/>
        <dbReference type="ChEBI" id="CHEBI:78522"/>
        <dbReference type="EC" id="3.1.1.96"/>
    </reaction>
</comment>
<evidence type="ECO:0000313" key="4">
    <source>
        <dbReference type="Proteomes" id="UP000095280"/>
    </source>
</evidence>
<dbReference type="InterPro" id="IPR023509">
    <property type="entry name" value="DTD-like_sf"/>
</dbReference>
<dbReference type="SUPFAM" id="SSF69500">
    <property type="entry name" value="DTD-like"/>
    <property type="match status" value="1"/>
</dbReference>
<dbReference type="GO" id="GO:0051499">
    <property type="term" value="F:D-aminoacyl-tRNA deacylase activity"/>
    <property type="evidence" value="ECO:0007669"/>
    <property type="project" value="UniProtKB-EC"/>
</dbReference>
<dbReference type="Proteomes" id="UP000095280">
    <property type="component" value="Unplaced"/>
</dbReference>
<name>A0A1I8FMA2_9PLAT</name>
<dbReference type="InterPro" id="IPR003732">
    <property type="entry name" value="Daa-tRNA_deacyls_DTD"/>
</dbReference>
<keyword evidence="4" id="KW-1185">Reference proteome</keyword>
<evidence type="ECO:0000313" key="5">
    <source>
        <dbReference type="WBParaSite" id="maker-unitig_40658-snap-gene-0.1-mRNA-1"/>
    </source>
</evidence>
<organism evidence="4 5">
    <name type="scientific">Macrostomum lignano</name>
    <dbReference type="NCBI Taxonomy" id="282301"/>
    <lineage>
        <taxon>Eukaryota</taxon>
        <taxon>Metazoa</taxon>
        <taxon>Spiralia</taxon>
        <taxon>Lophotrochozoa</taxon>
        <taxon>Platyhelminthes</taxon>
        <taxon>Rhabditophora</taxon>
        <taxon>Macrostomorpha</taxon>
        <taxon>Macrostomida</taxon>
        <taxon>Macrostomidae</taxon>
        <taxon>Macrostomum</taxon>
    </lineage>
</organism>
<accession>A0A1I8FMA2</accession>
<dbReference type="GO" id="GO:0005737">
    <property type="term" value="C:cytoplasm"/>
    <property type="evidence" value="ECO:0007669"/>
    <property type="project" value="InterPro"/>
</dbReference>
<proteinExistence type="predicted"/>
<evidence type="ECO:0000256" key="3">
    <source>
        <dbReference type="ARBA" id="ARBA00048018"/>
    </source>
</evidence>
<protein>
    <recommendedName>
        <fullName evidence="1">D-aminoacyl-tRNA deacylase</fullName>
        <ecNumber evidence="1">3.1.1.96</ecNumber>
    </recommendedName>
</protein>
<evidence type="ECO:0000256" key="1">
    <source>
        <dbReference type="ARBA" id="ARBA00013056"/>
    </source>
</evidence>
<dbReference type="Gene3D" id="3.50.80.10">
    <property type="entry name" value="D-tyrosyl-tRNA(Tyr) deacylase"/>
    <property type="match status" value="1"/>
</dbReference>
<reference evidence="5" key="1">
    <citation type="submission" date="2016-11" db="UniProtKB">
        <authorList>
            <consortium name="WormBaseParasite"/>
        </authorList>
    </citation>
    <scope>IDENTIFICATION</scope>
</reference>
<evidence type="ECO:0000256" key="2">
    <source>
        <dbReference type="ARBA" id="ARBA00047676"/>
    </source>
</evidence>
<dbReference type="Pfam" id="PF02580">
    <property type="entry name" value="Tyr_Deacylase"/>
    <property type="match status" value="1"/>
</dbReference>
<comment type="catalytic activity">
    <reaction evidence="3">
        <text>a D-aminoacyl-tRNA + H2O = a tRNA + a D-alpha-amino acid + H(+)</text>
        <dbReference type="Rhea" id="RHEA:13953"/>
        <dbReference type="Rhea" id="RHEA-COMP:10123"/>
        <dbReference type="Rhea" id="RHEA-COMP:10124"/>
        <dbReference type="ChEBI" id="CHEBI:15377"/>
        <dbReference type="ChEBI" id="CHEBI:15378"/>
        <dbReference type="ChEBI" id="CHEBI:59871"/>
        <dbReference type="ChEBI" id="CHEBI:78442"/>
        <dbReference type="ChEBI" id="CHEBI:79333"/>
        <dbReference type="EC" id="3.1.1.96"/>
    </reaction>
</comment>
<dbReference type="WBParaSite" id="maker-unitig_40658-snap-gene-0.1-mRNA-1">
    <property type="protein sequence ID" value="maker-unitig_40658-snap-gene-0.1-mRNA-1"/>
    <property type="gene ID" value="maker-unitig_40658-snap-gene-0.1"/>
</dbReference>
<dbReference type="AlphaFoldDB" id="A0A1I8FMA2"/>
<dbReference type="EC" id="3.1.1.96" evidence="1"/>
<sequence>AACEPSCSESAELLLWLNGATVGEIGRGICVLLGICQSDTAQDADWMSKKLLNLRLFDENDEQGATRPDFRRAMSHRPGEKMYADILEYRCRRDYQRRTKSKPESFSRHDGSQQHQLWPGPFDVLAERWFPNNAAAGSAASEELTDPTRNLKEKQWSLYMPATCLPTLADLAM</sequence>